<feature type="transmembrane region" description="Helical" evidence="1">
    <location>
        <begin position="30"/>
        <end position="51"/>
    </location>
</feature>
<dbReference type="EMBL" id="CP051167">
    <property type="protein sequence ID" value="QIZ72579.1"/>
    <property type="molecule type" value="Genomic_DNA"/>
</dbReference>
<evidence type="ECO:0000256" key="1">
    <source>
        <dbReference type="SAM" id="Phobius"/>
    </source>
</evidence>
<evidence type="ECO:0000313" key="2">
    <source>
        <dbReference type="EMBL" id="QIZ72579.1"/>
    </source>
</evidence>
<keyword evidence="3" id="KW-1185">Reference proteome</keyword>
<dbReference type="AlphaFoldDB" id="A0A6H1U4M9"/>
<dbReference type="Proteomes" id="UP000500857">
    <property type="component" value="Chromosome"/>
</dbReference>
<reference evidence="2 3" key="1">
    <citation type="submission" date="2020-04" db="EMBL/GenBank/DDBJ databases">
        <authorList>
            <person name="Basu S."/>
            <person name="Maruthanayagam V."/>
            <person name="Chakraborty S."/>
            <person name="Pramanik A."/>
            <person name="Mukherjee J."/>
            <person name="Brink B."/>
        </authorList>
    </citation>
    <scope>NUCLEOTIDE SEQUENCE [LARGE SCALE GENOMIC DNA]</scope>
    <source>
        <strain evidence="2 3">AP17</strain>
    </source>
</reference>
<proteinExistence type="predicted"/>
<dbReference type="RefSeq" id="WP_168570727.1">
    <property type="nucleotide sequence ID" value="NZ_CP051167.1"/>
</dbReference>
<organism evidence="2 3">
    <name type="scientific">Oxynema aestuarii AP17</name>
    <dbReference type="NCBI Taxonomy" id="2064643"/>
    <lineage>
        <taxon>Bacteria</taxon>
        <taxon>Bacillati</taxon>
        <taxon>Cyanobacteriota</taxon>
        <taxon>Cyanophyceae</taxon>
        <taxon>Oscillatoriophycideae</taxon>
        <taxon>Oscillatoriales</taxon>
        <taxon>Oscillatoriaceae</taxon>
        <taxon>Oxynema</taxon>
        <taxon>Oxynema aestuarii</taxon>
    </lineage>
</organism>
<feature type="transmembrane region" description="Helical" evidence="1">
    <location>
        <begin position="336"/>
        <end position="355"/>
    </location>
</feature>
<keyword evidence="1" id="KW-1133">Transmembrane helix</keyword>
<accession>A0A6H1U4M9</accession>
<feature type="transmembrane region" description="Helical" evidence="1">
    <location>
        <begin position="362"/>
        <end position="381"/>
    </location>
</feature>
<feature type="transmembrane region" description="Helical" evidence="1">
    <location>
        <begin position="72"/>
        <end position="92"/>
    </location>
</feature>
<feature type="transmembrane region" description="Helical" evidence="1">
    <location>
        <begin position="387"/>
        <end position="404"/>
    </location>
</feature>
<sequence length="472" mass="52981">MYPSFQGIPSLPDLTHPDELLQFGSKILDLSVSLAIFIVGVGIVLALLNWSNRRQEEAIAPIAQGVGRYVRLLYQLPHLGLILVFCLGGFFLCSTLANRYHHWEQARIQQVAATVAGDRLEQMAPQIRYQVEETYTYDRWVNGEPVRVEDTREVDRYMSLTSSQIEVTVNQTEGVQDDRQVYQVDFAGEYEVVNQLREPEDFFFEFRPPYSYSLLQNFRVERNGERLVQVNPGDYGFPFRLEAGEESRFRVSYQVQGAPRWVYSAGGAPVSNFRLSVLANFPNADFASGIVPTETKPEREGTRFTWIFEDNVSVSNPFGVFTATDPVRHTGVLPRLLLLAPGIFLWWVLLLYFSVPMRWRDVAIAAGIFFACLLSLTYLSRAIDVKWAWTLLTPVFLGLVWGLGSNRQASLGAIVATIAGGVLPIWGLIVTYSGLTLSLAGLLSVAWLSVRQWYGWSVVGGDRPSARSSLGG</sequence>
<gene>
    <name evidence="2" type="ORF">HCG48_19920</name>
</gene>
<evidence type="ECO:0000313" key="3">
    <source>
        <dbReference type="Proteomes" id="UP000500857"/>
    </source>
</evidence>
<feature type="transmembrane region" description="Helical" evidence="1">
    <location>
        <begin position="411"/>
        <end position="429"/>
    </location>
</feature>
<dbReference type="KEGG" id="oxy:HCG48_19920"/>
<keyword evidence="1" id="KW-0472">Membrane</keyword>
<protein>
    <submittedName>
        <fullName evidence="2">Uncharacterized protein</fullName>
    </submittedName>
</protein>
<name>A0A6H1U4M9_9CYAN</name>
<keyword evidence="1" id="KW-0812">Transmembrane</keyword>